<dbReference type="RefSeq" id="WP_200234110.1">
    <property type="nucleotide sequence ID" value="NZ_NRRV01000005.1"/>
</dbReference>
<protein>
    <recommendedName>
        <fullName evidence="2">Anti sigma-E protein RseA N-terminal domain-containing protein</fullName>
    </recommendedName>
</protein>
<accession>A0ABS1CD38</accession>
<name>A0ABS1CD38_9GAMM</name>
<dbReference type="Proteomes" id="UP000748752">
    <property type="component" value="Unassembled WGS sequence"/>
</dbReference>
<keyword evidence="1" id="KW-1133">Transmembrane helix</keyword>
<dbReference type="CDD" id="cd16328">
    <property type="entry name" value="RseA_N"/>
    <property type="match status" value="1"/>
</dbReference>
<dbReference type="InterPro" id="IPR005572">
    <property type="entry name" value="Anti-sigma_E_RseA_N"/>
</dbReference>
<sequence length="175" mass="19107">MSTEQQRQRVSALMDGEVGRFEAAAAVNDLMRSPDLAGRWERWHVIGRALRHEPNDIAARETAARVRASIDDDSRVPAVSSTTRAANWMRRPVVGAVAAGLLVLGLAVVLRSPLLPYLDTPRLAAADTAERWQQPDPAVRARLDRLLVTHQEQAAGIGRSGVAAYAAVIGYERRP</sequence>
<keyword evidence="4" id="KW-1185">Reference proteome</keyword>
<dbReference type="SUPFAM" id="SSF89069">
    <property type="entry name" value="N-terminal, cytoplasmic domain of anti-sigmaE factor RseA"/>
    <property type="match status" value="1"/>
</dbReference>
<evidence type="ECO:0000256" key="1">
    <source>
        <dbReference type="SAM" id="Phobius"/>
    </source>
</evidence>
<keyword evidence="1" id="KW-0812">Transmembrane</keyword>
<dbReference type="InterPro" id="IPR052383">
    <property type="entry name" value="Anti-sigma-E_RseA-like"/>
</dbReference>
<keyword evidence="1" id="KW-0472">Membrane</keyword>
<dbReference type="PANTHER" id="PTHR38104:SF1">
    <property type="entry name" value="ANTI-SIGMA-E FACTOR RSEA"/>
    <property type="match status" value="1"/>
</dbReference>
<dbReference type="Gene3D" id="1.10.10.880">
    <property type="entry name" value="Anti sigma-E protein RseA, N-terminal domain"/>
    <property type="match status" value="1"/>
</dbReference>
<dbReference type="Pfam" id="PF03872">
    <property type="entry name" value="RseA_N"/>
    <property type="match status" value="1"/>
</dbReference>
<organism evidence="3 4">
    <name type="scientific">Thiohalocapsa halophila</name>
    <dbReference type="NCBI Taxonomy" id="69359"/>
    <lineage>
        <taxon>Bacteria</taxon>
        <taxon>Pseudomonadati</taxon>
        <taxon>Pseudomonadota</taxon>
        <taxon>Gammaproteobacteria</taxon>
        <taxon>Chromatiales</taxon>
        <taxon>Chromatiaceae</taxon>
        <taxon>Thiohalocapsa</taxon>
    </lineage>
</organism>
<evidence type="ECO:0000313" key="4">
    <source>
        <dbReference type="Proteomes" id="UP000748752"/>
    </source>
</evidence>
<comment type="caution">
    <text evidence="3">The sequence shown here is derived from an EMBL/GenBank/DDBJ whole genome shotgun (WGS) entry which is preliminary data.</text>
</comment>
<reference evidence="3 4" key="1">
    <citation type="journal article" date="2020" name="Microorganisms">
        <title>Osmotic Adaptation and Compatible Solute Biosynthesis of Phototrophic Bacteria as Revealed from Genome Analyses.</title>
        <authorList>
            <person name="Imhoff J.F."/>
            <person name="Rahn T."/>
            <person name="Kunzel S."/>
            <person name="Keller A."/>
            <person name="Neulinger S.C."/>
        </authorList>
    </citation>
    <scope>NUCLEOTIDE SEQUENCE [LARGE SCALE GENOMIC DNA]</scope>
    <source>
        <strain evidence="3 4">DSM 6210</strain>
    </source>
</reference>
<proteinExistence type="predicted"/>
<feature type="domain" description="Anti sigma-E protein RseA N-terminal" evidence="2">
    <location>
        <begin position="6"/>
        <end position="79"/>
    </location>
</feature>
<gene>
    <name evidence="3" type="ORF">CKO31_03420</name>
</gene>
<feature type="transmembrane region" description="Helical" evidence="1">
    <location>
        <begin position="93"/>
        <end position="114"/>
    </location>
</feature>
<evidence type="ECO:0000313" key="3">
    <source>
        <dbReference type="EMBL" id="MBK1629806.1"/>
    </source>
</evidence>
<dbReference type="PANTHER" id="PTHR38104">
    <property type="match status" value="1"/>
</dbReference>
<dbReference type="EMBL" id="NRRV01000005">
    <property type="protein sequence ID" value="MBK1629806.1"/>
    <property type="molecule type" value="Genomic_DNA"/>
</dbReference>
<evidence type="ECO:0000259" key="2">
    <source>
        <dbReference type="Pfam" id="PF03872"/>
    </source>
</evidence>
<dbReference type="InterPro" id="IPR036147">
    <property type="entry name" value="Anti-sigma_E_RseA_N_sf"/>
</dbReference>